<dbReference type="InterPro" id="IPR003615">
    <property type="entry name" value="HNH_nuc"/>
</dbReference>
<feature type="compositionally biased region" description="Low complexity" evidence="1">
    <location>
        <begin position="1"/>
        <end position="16"/>
    </location>
</feature>
<keyword evidence="4" id="KW-1185">Reference proteome</keyword>
<feature type="compositionally biased region" description="Low complexity" evidence="1">
    <location>
        <begin position="320"/>
        <end position="334"/>
    </location>
</feature>
<dbReference type="InterPro" id="IPR003870">
    <property type="entry name" value="DUF222"/>
</dbReference>
<feature type="compositionally biased region" description="Basic and acidic residues" evidence="1">
    <location>
        <begin position="459"/>
        <end position="470"/>
    </location>
</feature>
<feature type="region of interest" description="Disordered" evidence="1">
    <location>
        <begin position="313"/>
        <end position="632"/>
    </location>
</feature>
<evidence type="ECO:0000259" key="2">
    <source>
        <dbReference type="SMART" id="SM00507"/>
    </source>
</evidence>
<feature type="compositionally biased region" description="Low complexity" evidence="1">
    <location>
        <begin position="36"/>
        <end position="56"/>
    </location>
</feature>
<dbReference type="RefSeq" id="WP_387345740.1">
    <property type="nucleotide sequence ID" value="NZ_JBIAXI010000023.1"/>
</dbReference>
<dbReference type="Gene3D" id="1.10.30.50">
    <property type="match status" value="1"/>
</dbReference>
<dbReference type="EMBL" id="JBIAXI010000023">
    <property type="protein sequence ID" value="MFF4777340.1"/>
    <property type="molecule type" value="Genomic_DNA"/>
</dbReference>
<feature type="compositionally biased region" description="Basic and acidic residues" evidence="1">
    <location>
        <begin position="358"/>
        <end position="369"/>
    </location>
</feature>
<dbReference type="Pfam" id="PF02720">
    <property type="entry name" value="DUF222"/>
    <property type="match status" value="1"/>
</dbReference>
<feature type="compositionally biased region" description="Polar residues" evidence="1">
    <location>
        <begin position="431"/>
        <end position="458"/>
    </location>
</feature>
<accession>A0ABW6VDN4</accession>
<sequence length="778" mass="80600">MSVVADDSAADAGSAEDAARVEDELASASAVEDESPLGAEAEAAAGRSSSSSDAAGRCGGGRGSGVSWPLVAQVREVASAVAVALVPDAPGVCLAEAEDLLFARDRLISAIAARVERVHAAGEARRGGHASTRSWLRGAAGMSVAGAGRVLALATELARLPMVRARFAQGSLAEGCVTAICSATARLTDEQASVAEPILVGLADQATPAEVARAGRYLRAVLDPDGEADDSEADYRERFLLVRESSSGGLEGEFRLPREAGARLRTLLDAYAKPKAEGDERPLRVRNADVLIALLEQQIGTELLVLINAESLPDDPPASSPSETSGSSSAGTPAPARPPASDPACPTTTGRSPAKTPDPTRSEASDLARSKASAPGRSETSGPSRSEVFDSTPAGTATPPRGDASDPACSEERTSSSARTSDPTGAEASASGHSKTSGPSRSEGSDSTQAGTGTSSRGEASDPARSKTSDRSPAGMSAFTSGEASASSSADASGSPERRASGRGAGDKKGAVAEHRRACGTGLGVTDARPGTQDAGPGAQNAGASAHDGARHKPEPEQTWQPENDERCDQAARDDGRHGRSAGRDEERGQGSPDRGTRAGGPGSQAARDGGQRRPGRRQGQRQGQGQGCGADWAAPGGLISGRTLPGLLLATGQFLPVTDIHRLAQTSGLTRLVMDADGCVLDVGRTARRATRRQRRAILARYTRCMVDHCPMPAHLCQIDHITNWSDGGATDLDNLGPTCQFHNRDRYRHPERYRLHRVGKDRWGFTYIGPRTRARR</sequence>
<name>A0ABW6VDN4_MICFU</name>
<feature type="compositionally biased region" description="Basic and acidic residues" evidence="1">
    <location>
        <begin position="564"/>
        <end position="589"/>
    </location>
</feature>
<protein>
    <submittedName>
        <fullName evidence="3">DUF222 domain-containing protein</fullName>
    </submittedName>
</protein>
<comment type="caution">
    <text evidence="3">The sequence shown here is derived from an EMBL/GenBank/DDBJ whole genome shotgun (WGS) entry which is preliminary data.</text>
</comment>
<feature type="compositionally biased region" description="Low complexity" evidence="1">
    <location>
        <begin position="477"/>
        <end position="495"/>
    </location>
</feature>
<organism evidence="3 4">
    <name type="scientific">Microtetraspora fusca</name>
    <dbReference type="NCBI Taxonomy" id="1997"/>
    <lineage>
        <taxon>Bacteria</taxon>
        <taxon>Bacillati</taxon>
        <taxon>Actinomycetota</taxon>
        <taxon>Actinomycetes</taxon>
        <taxon>Streptosporangiales</taxon>
        <taxon>Streptosporangiaceae</taxon>
        <taxon>Microtetraspora</taxon>
    </lineage>
</organism>
<proteinExistence type="predicted"/>
<dbReference type="Proteomes" id="UP001602119">
    <property type="component" value="Unassembled WGS sequence"/>
</dbReference>
<feature type="domain" description="HNH nuclease" evidence="2">
    <location>
        <begin position="694"/>
        <end position="746"/>
    </location>
</feature>
<dbReference type="SMART" id="SM00507">
    <property type="entry name" value="HNHc"/>
    <property type="match status" value="1"/>
</dbReference>
<evidence type="ECO:0000313" key="3">
    <source>
        <dbReference type="EMBL" id="MFF4777340.1"/>
    </source>
</evidence>
<evidence type="ECO:0000256" key="1">
    <source>
        <dbReference type="SAM" id="MobiDB-lite"/>
    </source>
</evidence>
<evidence type="ECO:0000313" key="4">
    <source>
        <dbReference type="Proteomes" id="UP001602119"/>
    </source>
</evidence>
<reference evidence="3 4" key="1">
    <citation type="submission" date="2024-10" db="EMBL/GenBank/DDBJ databases">
        <title>The Natural Products Discovery Center: Release of the First 8490 Sequenced Strains for Exploring Actinobacteria Biosynthetic Diversity.</title>
        <authorList>
            <person name="Kalkreuter E."/>
            <person name="Kautsar S.A."/>
            <person name="Yang D."/>
            <person name="Bader C.D."/>
            <person name="Teijaro C.N."/>
            <person name="Fluegel L."/>
            <person name="Davis C.M."/>
            <person name="Simpson J.R."/>
            <person name="Lauterbach L."/>
            <person name="Steele A.D."/>
            <person name="Gui C."/>
            <person name="Meng S."/>
            <person name="Li G."/>
            <person name="Viehrig K."/>
            <person name="Ye F."/>
            <person name="Su P."/>
            <person name="Kiefer A.F."/>
            <person name="Nichols A."/>
            <person name="Cepeda A.J."/>
            <person name="Yan W."/>
            <person name="Fan B."/>
            <person name="Jiang Y."/>
            <person name="Adhikari A."/>
            <person name="Zheng C.-J."/>
            <person name="Schuster L."/>
            <person name="Cowan T.M."/>
            <person name="Smanski M.J."/>
            <person name="Chevrette M.G."/>
            <person name="De Carvalho L.P.S."/>
            <person name="Shen B."/>
        </authorList>
    </citation>
    <scope>NUCLEOTIDE SEQUENCE [LARGE SCALE GENOMIC DNA]</scope>
    <source>
        <strain evidence="3 4">NPDC001281</strain>
    </source>
</reference>
<feature type="compositionally biased region" description="Basic and acidic residues" evidence="1">
    <location>
        <begin position="496"/>
        <end position="517"/>
    </location>
</feature>
<dbReference type="CDD" id="cd00085">
    <property type="entry name" value="HNHc"/>
    <property type="match status" value="1"/>
</dbReference>
<gene>
    <name evidence="3" type="ORF">ACFY05_31240</name>
</gene>
<feature type="region of interest" description="Disordered" evidence="1">
    <location>
        <begin position="1"/>
        <end position="58"/>
    </location>
</feature>